<dbReference type="Pfam" id="PF00651">
    <property type="entry name" value="BTB"/>
    <property type="match status" value="1"/>
</dbReference>
<dbReference type="PROSITE" id="PS50097">
    <property type="entry name" value="BTB"/>
    <property type="match status" value="1"/>
</dbReference>
<dbReference type="SUPFAM" id="SSF54695">
    <property type="entry name" value="POZ domain"/>
    <property type="match status" value="1"/>
</dbReference>
<organism evidence="3 4">
    <name type="scientific">Kalanchoe fedtschenkoi</name>
    <name type="common">Lavender scallops</name>
    <name type="synonym">South American air plant</name>
    <dbReference type="NCBI Taxonomy" id="63787"/>
    <lineage>
        <taxon>Eukaryota</taxon>
        <taxon>Viridiplantae</taxon>
        <taxon>Streptophyta</taxon>
        <taxon>Embryophyta</taxon>
        <taxon>Tracheophyta</taxon>
        <taxon>Spermatophyta</taxon>
        <taxon>Magnoliopsida</taxon>
        <taxon>eudicotyledons</taxon>
        <taxon>Gunneridae</taxon>
        <taxon>Pentapetalae</taxon>
        <taxon>Saxifragales</taxon>
        <taxon>Crassulaceae</taxon>
        <taxon>Kalanchoe</taxon>
    </lineage>
</organism>
<protein>
    <recommendedName>
        <fullName evidence="2">BTB domain-containing protein</fullName>
    </recommendedName>
</protein>
<accession>A0A7N0VL46</accession>
<evidence type="ECO:0000256" key="1">
    <source>
        <dbReference type="ARBA" id="ARBA00004906"/>
    </source>
</evidence>
<dbReference type="Proteomes" id="UP000594263">
    <property type="component" value="Unplaced"/>
</dbReference>
<dbReference type="InterPro" id="IPR044714">
    <property type="entry name" value="AtSIBP1-like"/>
</dbReference>
<keyword evidence="4" id="KW-1185">Reference proteome</keyword>
<dbReference type="EnsemblPlants" id="Kaladp1221s0016.1.v1.1">
    <property type="protein sequence ID" value="Kaladp1221s0016.1.v1.1"/>
    <property type="gene ID" value="Kaladp1221s0016.v1.1"/>
</dbReference>
<evidence type="ECO:0000313" key="3">
    <source>
        <dbReference type="EnsemblPlants" id="Kaladp1221s0016.1.v1.1"/>
    </source>
</evidence>
<dbReference type="Gene3D" id="3.30.710.10">
    <property type="entry name" value="Potassium Channel Kv1.1, Chain A"/>
    <property type="match status" value="1"/>
</dbReference>
<dbReference type="PANTHER" id="PTHR46672">
    <property type="entry name" value="OS08G0495500 PROTEIN-RELATED"/>
    <property type="match status" value="1"/>
</dbReference>
<dbReference type="Gramene" id="Kaladp1221s0016.1.v1.1">
    <property type="protein sequence ID" value="Kaladp1221s0016.1.v1.1"/>
    <property type="gene ID" value="Kaladp1221s0016.v1.1"/>
</dbReference>
<dbReference type="InterPro" id="IPR000210">
    <property type="entry name" value="BTB/POZ_dom"/>
</dbReference>
<dbReference type="CDD" id="cd18186">
    <property type="entry name" value="BTB_POZ_ZBTB_KLHL-like"/>
    <property type="match status" value="1"/>
</dbReference>
<sequence length="329" mass="37675">MSESAYRVETTSRLAQWRIQNLASCTYRKSDPFKMGKWNWHLSIEKKNQGLSIKFYPEISNLARDSPPIASFVMRAVCFVGGRKTLTHTEVKDKQLKRNEDFVWGLDEVPLTGKFIIDVDFIDLKTSLDEGEASSIWREGSAVEQSNATALATLGRMFTQGIHTDITITTSGGSIGAHRAILSARSPVFCSMFLYDLKEKQLSTIHIPDMTHDAFRAFLSYVYGNIQHEEFLTHRLAFLRAADKYGISDLKQVCHESLLEDIDVKNVLERLQTAHLYQLPDLKDSCIRYLVEFGKIYDIRDELDDFLRSADRDLIADIFHEVLCTWKAF</sequence>
<evidence type="ECO:0000313" key="4">
    <source>
        <dbReference type="Proteomes" id="UP000594263"/>
    </source>
</evidence>
<dbReference type="AlphaFoldDB" id="A0A7N0VL46"/>
<name>A0A7N0VL46_KALFE</name>
<dbReference type="CDD" id="cd14733">
    <property type="entry name" value="BACK"/>
    <property type="match status" value="1"/>
</dbReference>
<proteinExistence type="predicted"/>
<dbReference type="SMART" id="SM00225">
    <property type="entry name" value="BTB"/>
    <property type="match status" value="1"/>
</dbReference>
<evidence type="ECO:0000259" key="2">
    <source>
        <dbReference type="PROSITE" id="PS50097"/>
    </source>
</evidence>
<feature type="domain" description="BTB" evidence="2">
    <location>
        <begin position="164"/>
        <end position="223"/>
    </location>
</feature>
<dbReference type="PANTHER" id="PTHR46672:SF4">
    <property type="entry name" value="OS08G0495500 PROTEIN"/>
    <property type="match status" value="1"/>
</dbReference>
<dbReference type="OMA" id="IVICASD"/>
<comment type="pathway">
    <text evidence="1">Protein modification; protein ubiquitination.</text>
</comment>
<dbReference type="InterPro" id="IPR011333">
    <property type="entry name" value="SKP1/BTB/POZ_sf"/>
</dbReference>
<reference evidence="3" key="1">
    <citation type="submission" date="2021-01" db="UniProtKB">
        <authorList>
            <consortium name="EnsemblPlants"/>
        </authorList>
    </citation>
    <scope>IDENTIFICATION</scope>
</reference>